<accession>A0A219B1M9</accession>
<dbReference type="Proteomes" id="UP000198462">
    <property type="component" value="Unassembled WGS sequence"/>
</dbReference>
<protein>
    <recommendedName>
        <fullName evidence="6">NfeD-like C-terminal domain-containing protein</fullName>
    </recommendedName>
</protein>
<gene>
    <name evidence="7" type="ORF">B5C34_01435</name>
</gene>
<dbReference type="AlphaFoldDB" id="A0A219B1M9"/>
<dbReference type="GO" id="GO:0005886">
    <property type="term" value="C:plasma membrane"/>
    <property type="evidence" value="ECO:0007669"/>
    <property type="project" value="TreeGrafter"/>
</dbReference>
<dbReference type="RefSeq" id="WP_088711040.1">
    <property type="nucleotide sequence ID" value="NZ_NFZT01000001.1"/>
</dbReference>
<evidence type="ECO:0000256" key="1">
    <source>
        <dbReference type="ARBA" id="ARBA00004141"/>
    </source>
</evidence>
<dbReference type="PANTHER" id="PTHR33507:SF3">
    <property type="entry name" value="INNER MEMBRANE PROTEIN YBBJ"/>
    <property type="match status" value="1"/>
</dbReference>
<dbReference type="EMBL" id="NFZT01000001">
    <property type="protein sequence ID" value="OWV32241.1"/>
    <property type="molecule type" value="Genomic_DNA"/>
</dbReference>
<keyword evidence="8" id="KW-1185">Reference proteome</keyword>
<keyword evidence="3 5" id="KW-1133">Transmembrane helix</keyword>
<dbReference type="InterPro" id="IPR002810">
    <property type="entry name" value="NfeD-like_C"/>
</dbReference>
<evidence type="ECO:0000256" key="4">
    <source>
        <dbReference type="ARBA" id="ARBA00023136"/>
    </source>
</evidence>
<name>A0A219B1M9_9SPHN</name>
<dbReference type="Gene3D" id="2.40.50.140">
    <property type="entry name" value="Nucleic acid-binding proteins"/>
    <property type="match status" value="1"/>
</dbReference>
<organism evidence="7 8">
    <name type="scientific">Pacificimonas flava</name>
    <dbReference type="NCBI Taxonomy" id="1234595"/>
    <lineage>
        <taxon>Bacteria</taxon>
        <taxon>Pseudomonadati</taxon>
        <taxon>Pseudomonadota</taxon>
        <taxon>Alphaproteobacteria</taxon>
        <taxon>Sphingomonadales</taxon>
        <taxon>Sphingosinicellaceae</taxon>
        <taxon>Pacificimonas</taxon>
    </lineage>
</organism>
<dbReference type="Pfam" id="PF01957">
    <property type="entry name" value="NfeD"/>
    <property type="match status" value="1"/>
</dbReference>
<keyword evidence="4 5" id="KW-0472">Membrane</keyword>
<evidence type="ECO:0000313" key="8">
    <source>
        <dbReference type="Proteomes" id="UP000198462"/>
    </source>
</evidence>
<dbReference type="PANTHER" id="PTHR33507">
    <property type="entry name" value="INNER MEMBRANE PROTEIN YBBJ"/>
    <property type="match status" value="1"/>
</dbReference>
<evidence type="ECO:0000256" key="2">
    <source>
        <dbReference type="ARBA" id="ARBA00022692"/>
    </source>
</evidence>
<dbReference type="InterPro" id="IPR012340">
    <property type="entry name" value="NA-bd_OB-fold"/>
</dbReference>
<evidence type="ECO:0000256" key="5">
    <source>
        <dbReference type="SAM" id="Phobius"/>
    </source>
</evidence>
<sequence length="154" mass="16418">MGDLFGQLFSPWGWAAVGLLLLGLEVILPGTFVMWLGIAALLTASSTLFFDLGVEPQLLSFALYSVVSVLLGRRYFQNLFEAAPSPGLNEPAARYVGRVVEVIEPIENGRGRVKIADSPWIAQGPDTPAGRKVRIVAVDGSAVEVEPVAELPAA</sequence>
<evidence type="ECO:0000313" key="7">
    <source>
        <dbReference type="EMBL" id="OWV32241.1"/>
    </source>
</evidence>
<evidence type="ECO:0000259" key="6">
    <source>
        <dbReference type="Pfam" id="PF01957"/>
    </source>
</evidence>
<dbReference type="OrthoDB" id="9810336at2"/>
<feature type="domain" description="NfeD-like C-terminal" evidence="6">
    <location>
        <begin position="93"/>
        <end position="147"/>
    </location>
</feature>
<evidence type="ECO:0000256" key="3">
    <source>
        <dbReference type="ARBA" id="ARBA00022989"/>
    </source>
</evidence>
<reference evidence="8" key="1">
    <citation type="submission" date="2017-05" db="EMBL/GenBank/DDBJ databases">
        <authorList>
            <person name="Lin X."/>
        </authorList>
    </citation>
    <scope>NUCLEOTIDE SEQUENCE [LARGE SCALE GENOMIC DNA]</scope>
    <source>
        <strain evidence="8">JLT2012</strain>
    </source>
</reference>
<proteinExistence type="predicted"/>
<keyword evidence="2 5" id="KW-0812">Transmembrane</keyword>
<comment type="subcellular location">
    <subcellularLocation>
        <location evidence="1">Membrane</location>
        <topology evidence="1">Multi-pass membrane protein</topology>
    </subcellularLocation>
</comment>
<feature type="transmembrane region" description="Helical" evidence="5">
    <location>
        <begin position="12"/>
        <end position="38"/>
    </location>
</feature>
<comment type="caution">
    <text evidence="7">The sequence shown here is derived from an EMBL/GenBank/DDBJ whole genome shotgun (WGS) entry which is preliminary data.</text>
</comment>
<dbReference type="InterPro" id="IPR052165">
    <property type="entry name" value="Membrane_assoc_protease"/>
</dbReference>